<accession>A0A9X4AFT9</accession>
<evidence type="ECO:0000313" key="1">
    <source>
        <dbReference type="EMBL" id="MDC3418372.1"/>
    </source>
</evidence>
<name>A0A9X4AFT9_9BACI</name>
<protein>
    <submittedName>
        <fullName evidence="1">Uncharacterized protein</fullName>
    </submittedName>
</protein>
<evidence type="ECO:0000313" key="2">
    <source>
        <dbReference type="Proteomes" id="UP001145069"/>
    </source>
</evidence>
<keyword evidence="2" id="KW-1185">Reference proteome</keyword>
<dbReference type="Proteomes" id="UP001145069">
    <property type="component" value="Unassembled WGS sequence"/>
</dbReference>
<comment type="caution">
    <text evidence="1">The sequence shown here is derived from an EMBL/GenBank/DDBJ whole genome shotgun (WGS) entry which is preliminary data.</text>
</comment>
<dbReference type="EMBL" id="JAMQKC010000025">
    <property type="protein sequence ID" value="MDC3418372.1"/>
    <property type="molecule type" value="Genomic_DNA"/>
</dbReference>
<dbReference type="RefSeq" id="WP_272447435.1">
    <property type="nucleotide sequence ID" value="NZ_JAMQKC010000025.1"/>
</dbReference>
<reference evidence="1" key="1">
    <citation type="submission" date="2022-06" db="EMBL/GenBank/DDBJ databases">
        <title>Aquibacillus sp. a new bacterium isolated from soil saline samples.</title>
        <authorList>
            <person name="Galisteo C."/>
            <person name="De La Haba R."/>
            <person name="Sanchez-Porro C."/>
            <person name="Ventosa A."/>
        </authorList>
    </citation>
    <scope>NUCLEOTIDE SEQUENCE</scope>
    <source>
        <strain evidence="1">3ASR75-54</strain>
    </source>
</reference>
<sequence length="48" mass="5625">MLEITPTFEEKGDPLYIQLYSFLKEEIQSGNIKTGEGILLFKEAWFEK</sequence>
<organism evidence="1 2">
    <name type="scientific">Aquibacillus salsiterrae</name>
    <dbReference type="NCBI Taxonomy" id="2950439"/>
    <lineage>
        <taxon>Bacteria</taxon>
        <taxon>Bacillati</taxon>
        <taxon>Bacillota</taxon>
        <taxon>Bacilli</taxon>
        <taxon>Bacillales</taxon>
        <taxon>Bacillaceae</taxon>
        <taxon>Aquibacillus</taxon>
    </lineage>
</organism>
<dbReference type="AlphaFoldDB" id="A0A9X4AFT9"/>
<proteinExistence type="predicted"/>
<gene>
    <name evidence="1" type="ORF">NC799_15925</name>
</gene>